<dbReference type="EnsemblMetazoa" id="OVOC5868.1">
    <property type="protein sequence ID" value="OVOC5868.1"/>
    <property type="gene ID" value="WBGene00242677"/>
</dbReference>
<organism evidence="1 2">
    <name type="scientific">Onchocerca volvulus</name>
    <dbReference type="NCBI Taxonomy" id="6282"/>
    <lineage>
        <taxon>Eukaryota</taxon>
        <taxon>Metazoa</taxon>
        <taxon>Ecdysozoa</taxon>
        <taxon>Nematoda</taxon>
        <taxon>Chromadorea</taxon>
        <taxon>Rhabditida</taxon>
        <taxon>Spirurina</taxon>
        <taxon>Spiruromorpha</taxon>
        <taxon>Filarioidea</taxon>
        <taxon>Onchocercidae</taxon>
        <taxon>Onchocerca</taxon>
    </lineage>
</organism>
<dbReference type="Proteomes" id="UP000024404">
    <property type="component" value="Unassembled WGS sequence"/>
</dbReference>
<protein>
    <submittedName>
        <fullName evidence="1">Uncharacterized protein</fullName>
    </submittedName>
</protein>
<accession>A0A8R1TW81</accession>
<proteinExistence type="predicted"/>
<dbReference type="EMBL" id="CMVM020000161">
    <property type="status" value="NOT_ANNOTATED_CDS"/>
    <property type="molecule type" value="Genomic_DNA"/>
</dbReference>
<dbReference type="AlphaFoldDB" id="A0A8R1TW81"/>
<evidence type="ECO:0000313" key="1">
    <source>
        <dbReference type="EnsemblMetazoa" id="OVOC5868.1"/>
    </source>
</evidence>
<name>A0A8R1TW81_ONCVO</name>
<keyword evidence="2" id="KW-1185">Reference proteome</keyword>
<sequence>MSNSISIYYHPLLLPLSIRQIQSLLITSSLMKLSELILKWMEKYANPEKKKLLFTDRWKDIKNASIESSLSVNKFLHYRPFRI</sequence>
<evidence type="ECO:0000313" key="2">
    <source>
        <dbReference type="Proteomes" id="UP000024404"/>
    </source>
</evidence>
<reference evidence="2" key="1">
    <citation type="submission" date="2013-10" db="EMBL/GenBank/DDBJ databases">
        <title>Genome sequencing of Onchocerca volvulus.</title>
        <authorList>
            <person name="Cotton J."/>
            <person name="Tsai J."/>
            <person name="Stanley E."/>
            <person name="Tracey A."/>
            <person name="Holroyd N."/>
            <person name="Lustigman S."/>
            <person name="Berriman M."/>
        </authorList>
    </citation>
    <scope>NUCLEOTIDE SEQUENCE</scope>
</reference>
<reference evidence="1" key="2">
    <citation type="submission" date="2022-06" db="UniProtKB">
        <authorList>
            <consortium name="EnsemblMetazoa"/>
        </authorList>
    </citation>
    <scope>IDENTIFICATION</scope>
</reference>